<dbReference type="PANTHER" id="PTHR44013:SF1">
    <property type="entry name" value="ZINC-TYPE ALCOHOL DEHYDROGENASE-LIKE PROTEIN C16A3.02C"/>
    <property type="match status" value="1"/>
</dbReference>
<accession>A0ABR3PDT3</accession>
<keyword evidence="3" id="KW-1185">Reference proteome</keyword>
<dbReference type="CDD" id="cd08267">
    <property type="entry name" value="MDR1"/>
    <property type="match status" value="1"/>
</dbReference>
<reference evidence="2 3" key="1">
    <citation type="submission" date="2024-07" db="EMBL/GenBank/DDBJ databases">
        <title>Draft sequence of the Neodothiora populina.</title>
        <authorList>
            <person name="Drown D.D."/>
            <person name="Schuette U.S."/>
            <person name="Buechlein A.B."/>
            <person name="Rusch D.R."/>
            <person name="Winton L.W."/>
            <person name="Adams G.A."/>
        </authorList>
    </citation>
    <scope>NUCLEOTIDE SEQUENCE [LARGE SCALE GENOMIC DNA]</scope>
    <source>
        <strain evidence="2 3">CPC 39397</strain>
    </source>
</reference>
<dbReference type="Gene3D" id="3.40.50.720">
    <property type="entry name" value="NAD(P)-binding Rossmann-like Domain"/>
    <property type="match status" value="1"/>
</dbReference>
<dbReference type="SMART" id="SM00829">
    <property type="entry name" value="PKS_ER"/>
    <property type="match status" value="1"/>
</dbReference>
<gene>
    <name evidence="2" type="ORF">AAFC00_000642</name>
</gene>
<dbReference type="EMBL" id="JBFMKM010000009">
    <property type="protein sequence ID" value="KAL1304222.1"/>
    <property type="molecule type" value="Genomic_DNA"/>
</dbReference>
<evidence type="ECO:0000259" key="1">
    <source>
        <dbReference type="SMART" id="SM00829"/>
    </source>
</evidence>
<dbReference type="InterPro" id="IPR020843">
    <property type="entry name" value="ER"/>
</dbReference>
<feature type="domain" description="Enoyl reductase (ER)" evidence="1">
    <location>
        <begin position="20"/>
        <end position="339"/>
    </location>
</feature>
<dbReference type="InterPro" id="IPR036291">
    <property type="entry name" value="NAD(P)-bd_dom_sf"/>
</dbReference>
<dbReference type="Pfam" id="PF08240">
    <property type="entry name" value="ADH_N"/>
    <property type="match status" value="1"/>
</dbReference>
<dbReference type="GeneID" id="95974345"/>
<dbReference type="InterPro" id="IPR011032">
    <property type="entry name" value="GroES-like_sf"/>
</dbReference>
<protein>
    <recommendedName>
        <fullName evidence="1">Enoyl reductase (ER) domain-containing protein</fullName>
    </recommendedName>
</protein>
<dbReference type="RefSeq" id="XP_069200497.1">
    <property type="nucleotide sequence ID" value="XM_069346433.1"/>
</dbReference>
<dbReference type="SUPFAM" id="SSF51735">
    <property type="entry name" value="NAD(P)-binding Rossmann-fold domains"/>
    <property type="match status" value="1"/>
</dbReference>
<organism evidence="2 3">
    <name type="scientific">Neodothiora populina</name>
    <dbReference type="NCBI Taxonomy" id="2781224"/>
    <lineage>
        <taxon>Eukaryota</taxon>
        <taxon>Fungi</taxon>
        <taxon>Dikarya</taxon>
        <taxon>Ascomycota</taxon>
        <taxon>Pezizomycotina</taxon>
        <taxon>Dothideomycetes</taxon>
        <taxon>Dothideomycetidae</taxon>
        <taxon>Dothideales</taxon>
        <taxon>Dothioraceae</taxon>
        <taxon>Neodothiora</taxon>
    </lineage>
</organism>
<dbReference type="SUPFAM" id="SSF50129">
    <property type="entry name" value="GroES-like"/>
    <property type="match status" value="1"/>
</dbReference>
<dbReference type="Pfam" id="PF13602">
    <property type="entry name" value="ADH_zinc_N_2"/>
    <property type="match status" value="1"/>
</dbReference>
<dbReference type="Proteomes" id="UP001562354">
    <property type="component" value="Unassembled WGS sequence"/>
</dbReference>
<name>A0ABR3PDT3_9PEZI</name>
<dbReference type="PANTHER" id="PTHR44013">
    <property type="entry name" value="ZINC-TYPE ALCOHOL DEHYDROGENASE-LIKE PROTEIN C16A3.02C"/>
    <property type="match status" value="1"/>
</dbReference>
<evidence type="ECO:0000313" key="2">
    <source>
        <dbReference type="EMBL" id="KAL1304222.1"/>
    </source>
</evidence>
<dbReference type="Gene3D" id="3.90.180.10">
    <property type="entry name" value="Medium-chain alcohol dehydrogenases, catalytic domain"/>
    <property type="match status" value="1"/>
</dbReference>
<sequence>MAVGIPESMRACQWTSAAGGLEHNLTINNDAALPTGARYLGKDQTLVKVAWSALNPVDYKLPELPLVGRFAIKKPASPSMDFSGIVVDTRRNDLKPGQRVFGKLEPPQFGALAEYAVVGSQGVVPVPENVHLKEAGCVGVAGLTAYQCIVPNLTKMDSEQPKIFINGGSGGTGSFGIQIAKALGCYVVTSCSGANADLCKSIGADEVIDYKTQDIVQMLKRKGTQFDLIVDNVGSSALYWQAHHYLKPTGKVVAVGATPGLGVVFDMMKIFLWPASFGGGQRKYQFLMCAADAAHYTHIGQMMRNGQIKPVIGGVYQLGEVPQAFQKLKAGGFQGKLVVQVSTETTE</sequence>
<comment type="caution">
    <text evidence="2">The sequence shown here is derived from an EMBL/GenBank/DDBJ whole genome shotgun (WGS) entry which is preliminary data.</text>
</comment>
<proteinExistence type="predicted"/>
<evidence type="ECO:0000313" key="3">
    <source>
        <dbReference type="Proteomes" id="UP001562354"/>
    </source>
</evidence>
<dbReference type="InterPro" id="IPR013154">
    <property type="entry name" value="ADH-like_N"/>
</dbReference>
<dbReference type="InterPro" id="IPR052733">
    <property type="entry name" value="Chloroplast_QOR"/>
</dbReference>